<feature type="domain" description="F-box" evidence="2">
    <location>
        <begin position="38"/>
        <end position="78"/>
    </location>
</feature>
<comment type="caution">
    <text evidence="3">The sequence shown here is derived from an EMBL/GenBank/DDBJ whole genome shotgun (WGS) entry which is preliminary data.</text>
</comment>
<keyword evidence="4" id="KW-1185">Reference proteome</keyword>
<evidence type="ECO:0000313" key="4">
    <source>
        <dbReference type="Proteomes" id="UP001172457"/>
    </source>
</evidence>
<dbReference type="SUPFAM" id="SSF52047">
    <property type="entry name" value="RNI-like"/>
    <property type="match status" value="1"/>
</dbReference>
<dbReference type="AlphaFoldDB" id="A0AA38TJQ9"/>
<dbReference type="PANTHER" id="PTHR38926:SF81">
    <property type="entry name" value="F-BOX DOMAIN-CONTAINING PROTEIN"/>
    <property type="match status" value="1"/>
</dbReference>
<protein>
    <recommendedName>
        <fullName evidence="2">F-box domain-containing protein</fullName>
    </recommendedName>
</protein>
<feature type="region of interest" description="Disordered" evidence="1">
    <location>
        <begin position="1"/>
        <end position="31"/>
    </location>
</feature>
<dbReference type="InterPro" id="IPR032675">
    <property type="entry name" value="LRR_dom_sf"/>
</dbReference>
<dbReference type="Proteomes" id="UP001172457">
    <property type="component" value="Chromosome 3"/>
</dbReference>
<name>A0AA38TJQ9_9ASTR</name>
<evidence type="ECO:0000313" key="3">
    <source>
        <dbReference type="EMBL" id="KAJ9558288.1"/>
    </source>
</evidence>
<dbReference type="InterPro" id="IPR001810">
    <property type="entry name" value="F-box_dom"/>
</dbReference>
<evidence type="ECO:0000259" key="2">
    <source>
        <dbReference type="Pfam" id="PF12937"/>
    </source>
</evidence>
<organism evidence="3 4">
    <name type="scientific">Centaurea solstitialis</name>
    <name type="common">yellow star-thistle</name>
    <dbReference type="NCBI Taxonomy" id="347529"/>
    <lineage>
        <taxon>Eukaryota</taxon>
        <taxon>Viridiplantae</taxon>
        <taxon>Streptophyta</taxon>
        <taxon>Embryophyta</taxon>
        <taxon>Tracheophyta</taxon>
        <taxon>Spermatophyta</taxon>
        <taxon>Magnoliopsida</taxon>
        <taxon>eudicotyledons</taxon>
        <taxon>Gunneridae</taxon>
        <taxon>Pentapetalae</taxon>
        <taxon>asterids</taxon>
        <taxon>campanulids</taxon>
        <taxon>Asterales</taxon>
        <taxon>Asteraceae</taxon>
        <taxon>Carduoideae</taxon>
        <taxon>Cardueae</taxon>
        <taxon>Centaureinae</taxon>
        <taxon>Centaurea</taxon>
    </lineage>
</organism>
<evidence type="ECO:0000256" key="1">
    <source>
        <dbReference type="SAM" id="MobiDB-lite"/>
    </source>
</evidence>
<dbReference type="Gene3D" id="1.20.1280.50">
    <property type="match status" value="1"/>
</dbReference>
<feature type="compositionally biased region" description="Basic and acidic residues" evidence="1">
    <location>
        <begin position="292"/>
        <end position="301"/>
    </location>
</feature>
<feature type="region of interest" description="Disordered" evidence="1">
    <location>
        <begin position="274"/>
        <end position="301"/>
    </location>
</feature>
<gene>
    <name evidence="3" type="ORF">OSB04_012902</name>
</gene>
<dbReference type="PANTHER" id="PTHR38926">
    <property type="entry name" value="F-BOX DOMAIN CONTAINING PROTEIN, EXPRESSED"/>
    <property type="match status" value="1"/>
</dbReference>
<dbReference type="SUPFAM" id="SSF81383">
    <property type="entry name" value="F-box domain"/>
    <property type="match status" value="1"/>
</dbReference>
<sequence length="301" mass="34620">MSNKKRVVVLPPTTDETTAEDHHHHHHHHRRRWESMNPEILSLIFSRLAADEIVRSALSVCKPWMETVAGPYCWQEIDVQPWCLRRRREVDAADRLVRKLIRWSKFTVQRLSTYHLREEGFFVISNCGRSLKVLEIPRSSITDQMVLKHIKPLPNLQVLDISYCYKITHKGIAAFGTHCRSLVDLKRNMSPLMLEEEDCCLDDSEAKAVAATMVGLRRIELRFGRFGDLGVSEILTKCKWLNHLNIEGSGKVELGGDVMEKCERLEYFQGPEYDYSDEFLSGSEDGTDEIDSASKSESESD</sequence>
<reference evidence="3" key="1">
    <citation type="submission" date="2023-03" db="EMBL/GenBank/DDBJ databases">
        <title>Chromosome-scale reference genome and RAD-based genetic map of yellow starthistle (Centaurea solstitialis) reveal putative structural variation and QTLs associated with invader traits.</title>
        <authorList>
            <person name="Reatini B."/>
            <person name="Cang F.A."/>
            <person name="Jiang Q."/>
            <person name="Mckibben M.T.W."/>
            <person name="Barker M.S."/>
            <person name="Rieseberg L.H."/>
            <person name="Dlugosch K.M."/>
        </authorList>
    </citation>
    <scope>NUCLEOTIDE SEQUENCE</scope>
    <source>
        <strain evidence="3">CAN-66</strain>
        <tissue evidence="3">Leaf</tissue>
    </source>
</reference>
<proteinExistence type="predicted"/>
<dbReference type="Pfam" id="PF12937">
    <property type="entry name" value="F-box-like"/>
    <property type="match status" value="1"/>
</dbReference>
<dbReference type="EMBL" id="JARYMX010000003">
    <property type="protein sequence ID" value="KAJ9558288.1"/>
    <property type="molecule type" value="Genomic_DNA"/>
</dbReference>
<accession>A0AA38TJQ9</accession>
<dbReference type="InterPro" id="IPR036047">
    <property type="entry name" value="F-box-like_dom_sf"/>
</dbReference>
<dbReference type="Gene3D" id="3.80.10.10">
    <property type="entry name" value="Ribonuclease Inhibitor"/>
    <property type="match status" value="1"/>
</dbReference>